<keyword evidence="2" id="KW-0964">Secreted</keyword>
<comment type="caution">
    <text evidence="4">The sequence shown here is derived from an EMBL/GenBank/DDBJ whole genome shotgun (WGS) entry which is preliminary data.</text>
</comment>
<dbReference type="SMART" id="SM01318">
    <property type="entry name" value="SVWC"/>
    <property type="match status" value="1"/>
</dbReference>
<dbReference type="Proteomes" id="UP001497382">
    <property type="component" value="Unassembled WGS sequence"/>
</dbReference>
<dbReference type="EMBL" id="CAXIEN010000318">
    <property type="protein sequence ID" value="CAL1293013.1"/>
    <property type="molecule type" value="Genomic_DNA"/>
</dbReference>
<dbReference type="InterPro" id="IPR029277">
    <property type="entry name" value="SVWC_dom"/>
</dbReference>
<keyword evidence="5" id="KW-1185">Reference proteome</keyword>
<dbReference type="AlphaFoldDB" id="A0AAV2BCQ7"/>
<evidence type="ECO:0000313" key="4">
    <source>
        <dbReference type="EMBL" id="CAL1293013.1"/>
    </source>
</evidence>
<gene>
    <name evidence="4" type="ORF">LARSCL_LOCUS17961</name>
</gene>
<evidence type="ECO:0000256" key="2">
    <source>
        <dbReference type="ARBA" id="ARBA00022525"/>
    </source>
</evidence>
<proteinExistence type="predicted"/>
<organism evidence="4 5">
    <name type="scientific">Larinioides sclopetarius</name>
    <dbReference type="NCBI Taxonomy" id="280406"/>
    <lineage>
        <taxon>Eukaryota</taxon>
        <taxon>Metazoa</taxon>
        <taxon>Ecdysozoa</taxon>
        <taxon>Arthropoda</taxon>
        <taxon>Chelicerata</taxon>
        <taxon>Arachnida</taxon>
        <taxon>Araneae</taxon>
        <taxon>Araneomorphae</taxon>
        <taxon>Entelegynae</taxon>
        <taxon>Araneoidea</taxon>
        <taxon>Araneidae</taxon>
        <taxon>Larinioides</taxon>
    </lineage>
</organism>
<name>A0AAV2BCQ7_9ARAC</name>
<dbReference type="GO" id="GO:0005576">
    <property type="term" value="C:extracellular region"/>
    <property type="evidence" value="ECO:0007669"/>
    <property type="project" value="UniProtKB-SubCell"/>
</dbReference>
<comment type="subcellular location">
    <subcellularLocation>
        <location evidence="1">Secreted</location>
    </subcellularLocation>
</comment>
<protein>
    <recommendedName>
        <fullName evidence="3">Single domain-containing protein</fullName>
    </recommendedName>
</protein>
<dbReference type="Pfam" id="PF15430">
    <property type="entry name" value="SVWC"/>
    <property type="match status" value="1"/>
</dbReference>
<evidence type="ECO:0000313" key="5">
    <source>
        <dbReference type="Proteomes" id="UP001497382"/>
    </source>
</evidence>
<accession>A0AAV2BCQ7</accession>
<evidence type="ECO:0000256" key="1">
    <source>
        <dbReference type="ARBA" id="ARBA00004613"/>
    </source>
</evidence>
<feature type="domain" description="Single" evidence="3">
    <location>
        <begin position="53"/>
        <end position="117"/>
    </location>
</feature>
<evidence type="ECO:0000259" key="3">
    <source>
        <dbReference type="SMART" id="SM01318"/>
    </source>
</evidence>
<sequence>MRIVYGNGFTTPLKAIAKSKAMAEFLLVTRSTATKNVRKLSATKGLSPVIRYCEGESYGRIPVGEEGFDDSRCERIECSQGFRHVVGCGKVLKPEDPRCRIVDGEGHYPHCCPDIKCDLNVV</sequence>
<reference evidence="4 5" key="1">
    <citation type="submission" date="2024-04" db="EMBL/GenBank/DDBJ databases">
        <authorList>
            <person name="Rising A."/>
            <person name="Reimegard J."/>
            <person name="Sonavane S."/>
            <person name="Akerstrom W."/>
            <person name="Nylinder S."/>
            <person name="Hedman E."/>
            <person name="Kallberg Y."/>
        </authorList>
    </citation>
    <scope>NUCLEOTIDE SEQUENCE [LARGE SCALE GENOMIC DNA]</scope>
</reference>